<evidence type="ECO:0000259" key="4">
    <source>
        <dbReference type="PROSITE" id="PS51077"/>
    </source>
</evidence>
<dbReference type="Pfam" id="PF09339">
    <property type="entry name" value="HTH_IclR"/>
    <property type="match status" value="1"/>
</dbReference>
<keyword evidence="7" id="KW-1185">Reference proteome</keyword>
<evidence type="ECO:0000256" key="2">
    <source>
        <dbReference type="ARBA" id="ARBA00023125"/>
    </source>
</evidence>
<proteinExistence type="predicted"/>
<dbReference type="OrthoDB" id="2633250at2"/>
<dbReference type="InterPro" id="IPR036388">
    <property type="entry name" value="WH-like_DNA-bd_sf"/>
</dbReference>
<dbReference type="PROSITE" id="PS51078">
    <property type="entry name" value="ICLR_ED"/>
    <property type="match status" value="1"/>
</dbReference>
<keyword evidence="3" id="KW-0804">Transcription</keyword>
<dbReference type="Proteomes" id="UP000035762">
    <property type="component" value="Unassembled WGS sequence"/>
</dbReference>
<dbReference type="AlphaFoldDB" id="A0A090MMQ8"/>
<evidence type="ECO:0000256" key="1">
    <source>
        <dbReference type="ARBA" id="ARBA00023015"/>
    </source>
</evidence>
<evidence type="ECO:0000313" key="7">
    <source>
        <dbReference type="Proteomes" id="UP000035762"/>
    </source>
</evidence>
<dbReference type="Gene3D" id="1.10.10.10">
    <property type="entry name" value="Winged helix-like DNA-binding domain superfamily/Winged helix DNA-binding domain"/>
    <property type="match status" value="1"/>
</dbReference>
<evidence type="ECO:0000256" key="3">
    <source>
        <dbReference type="ARBA" id="ARBA00023163"/>
    </source>
</evidence>
<dbReference type="EMBL" id="CCAZ020000001">
    <property type="protein sequence ID" value="CEG08695.1"/>
    <property type="molecule type" value="Genomic_DNA"/>
</dbReference>
<dbReference type="GO" id="GO:0045892">
    <property type="term" value="P:negative regulation of DNA-templated transcription"/>
    <property type="evidence" value="ECO:0007669"/>
    <property type="project" value="TreeGrafter"/>
</dbReference>
<organism evidence="6 7">
    <name type="scientific">Afipia felis</name>
    <name type="common">Cat scratch disease bacillus</name>
    <dbReference type="NCBI Taxonomy" id="1035"/>
    <lineage>
        <taxon>Bacteria</taxon>
        <taxon>Pseudomonadati</taxon>
        <taxon>Pseudomonadota</taxon>
        <taxon>Alphaproteobacteria</taxon>
        <taxon>Hyphomicrobiales</taxon>
        <taxon>Nitrobacteraceae</taxon>
        <taxon>Afipia</taxon>
    </lineage>
</organism>
<dbReference type="STRING" id="1035.BN961_02113"/>
<gene>
    <name evidence="6" type="primary">iclR_5</name>
    <name evidence="6" type="ORF">BN961_02113</name>
</gene>
<dbReference type="SUPFAM" id="SSF55781">
    <property type="entry name" value="GAF domain-like"/>
    <property type="match status" value="1"/>
</dbReference>
<dbReference type="InterPro" id="IPR050707">
    <property type="entry name" value="HTH_MetabolicPath_Reg"/>
</dbReference>
<dbReference type="InterPro" id="IPR014757">
    <property type="entry name" value="Tscrpt_reg_IclR_C"/>
</dbReference>
<evidence type="ECO:0000259" key="5">
    <source>
        <dbReference type="PROSITE" id="PS51078"/>
    </source>
</evidence>
<protein>
    <submittedName>
        <fullName evidence="6">Acetate operon repressor</fullName>
    </submittedName>
</protein>
<dbReference type="SUPFAM" id="SSF46785">
    <property type="entry name" value="Winged helix' DNA-binding domain"/>
    <property type="match status" value="1"/>
</dbReference>
<dbReference type="Pfam" id="PF01614">
    <property type="entry name" value="IclR_C"/>
    <property type="match status" value="1"/>
</dbReference>
<feature type="domain" description="IclR-ED" evidence="5">
    <location>
        <begin position="76"/>
        <end position="259"/>
    </location>
</feature>
<dbReference type="RefSeq" id="WP_009340532.1">
    <property type="nucleotide sequence ID" value="NZ_CCAZ020000001.1"/>
</dbReference>
<dbReference type="PROSITE" id="PS51077">
    <property type="entry name" value="HTH_ICLR"/>
    <property type="match status" value="1"/>
</dbReference>
<comment type="caution">
    <text evidence="6">The sequence shown here is derived from an EMBL/GenBank/DDBJ whole genome shotgun (WGS) entry which is preliminary data.</text>
</comment>
<dbReference type="PANTHER" id="PTHR30136:SF24">
    <property type="entry name" value="HTH-TYPE TRANSCRIPTIONAL REPRESSOR ALLR"/>
    <property type="match status" value="1"/>
</dbReference>
<name>A0A090MMQ8_AFIFE</name>
<dbReference type="InterPro" id="IPR036390">
    <property type="entry name" value="WH_DNA-bd_sf"/>
</dbReference>
<sequence>MVTKANDDADSKMTAVQKAARLLQAIASAEESKSLADLAEQAKMPKPSVHRLLLQLEDVGFVQRDLSGKGYTVGASWLRLSVDALVAQARQPIVRGIMQKLVDRVKESCNLSVLQNHEVLYLERVECDWPLRMQLQSGSRVPVHATASGKLLIAQMSEKNRRALLNSIHREKFTDSTIVDLDEMEEECRTIRKNDLSMNKEEYHRGLIGVSVPLRRSDNTVIATLSIHAPSFRMSVETALSYAPLLKESAKEIVTELGL</sequence>
<evidence type="ECO:0000313" key="6">
    <source>
        <dbReference type="EMBL" id="CEG08695.1"/>
    </source>
</evidence>
<dbReference type="InterPro" id="IPR029016">
    <property type="entry name" value="GAF-like_dom_sf"/>
</dbReference>
<dbReference type="InterPro" id="IPR005471">
    <property type="entry name" value="Tscrpt_reg_IclR_N"/>
</dbReference>
<dbReference type="GO" id="GO:0003677">
    <property type="term" value="F:DNA binding"/>
    <property type="evidence" value="ECO:0007669"/>
    <property type="project" value="UniProtKB-KW"/>
</dbReference>
<keyword evidence="2" id="KW-0238">DNA-binding</keyword>
<keyword evidence="1" id="KW-0805">Transcription regulation</keyword>
<dbReference type="GO" id="GO:0003700">
    <property type="term" value="F:DNA-binding transcription factor activity"/>
    <property type="evidence" value="ECO:0007669"/>
    <property type="project" value="TreeGrafter"/>
</dbReference>
<feature type="domain" description="HTH iclR-type" evidence="4">
    <location>
        <begin position="13"/>
        <end position="75"/>
    </location>
</feature>
<accession>A0A090MMQ8</accession>
<reference evidence="6 7" key="1">
    <citation type="journal article" date="2014" name="Genome Announc.">
        <title>Genome Sequence of Afipia felis Strain 76713, Isolated in Hospital Water Using an Amoeba Co-Culture Procedure.</title>
        <authorList>
            <person name="Benamar S."/>
            <person name="La Scola B."/>
            <person name="Croce O."/>
        </authorList>
    </citation>
    <scope>NUCLEOTIDE SEQUENCE [LARGE SCALE GENOMIC DNA]</scope>
    <source>
        <strain evidence="6 7">76713</strain>
    </source>
</reference>
<dbReference type="SMART" id="SM00346">
    <property type="entry name" value="HTH_ICLR"/>
    <property type="match status" value="1"/>
</dbReference>
<dbReference type="PANTHER" id="PTHR30136">
    <property type="entry name" value="HELIX-TURN-HELIX TRANSCRIPTIONAL REGULATOR, ICLR FAMILY"/>
    <property type="match status" value="1"/>
</dbReference>
<dbReference type="Gene3D" id="3.30.450.40">
    <property type="match status" value="1"/>
</dbReference>